<accession>A0A5J6L3E0</accession>
<dbReference type="RefSeq" id="WP_150924574.1">
    <property type="nucleotide sequence ID" value="NZ_CP044232.1"/>
</dbReference>
<dbReference type="AlphaFoldDB" id="A0A5J6L3E0"/>
<sequence>MSRGRESTTLLVGGTVLADPESDAVTADVLVRGGVIDRVGDLSRERADETIDCTGRWILPGFIDAHSHADGTVFSRAVQEANLRQGVTTVITGQDGVGFAPGSGAYATEYFGSLNGTHPTYTGGGVAELLAGYDAATALNVGYLVPAGTVRHEVVGDEARPATSDELAEMAALVEVGMREGALGLSTGLDYVPGIFATTAELTALAAPVARHDGVHVSHMRGGYEHASGDGIAELQTIAEASGVRTHVSHFHGPAQLVRRLVDEANDRIELTFDAYPYRRGFTLLAMPVLPPALLALGTSHVVATLTDSRSRAALLDSWAAVVAARPDMGPNWAEHATIAHAGSEQYTWTGGMTLAEAAGREARDPLELAMLILAASGLQTTAVIANPRQREIGELAEVFRHPRHVAGSDGIHLGSHPHPRAWGTFARFLARHVRDRGDLSLGEAVAHLSTTAAETMRLGARGRIRTGWIADLAIVDVAEVADHADYARPRTLATGIDDVLVGGVPVLRAGALTGATPGTGIRRSQDMKHEGGTR</sequence>
<dbReference type="Pfam" id="PF07969">
    <property type="entry name" value="Amidohydro_3"/>
    <property type="match status" value="1"/>
</dbReference>
<feature type="domain" description="Amidohydrolase 3" evidence="2">
    <location>
        <begin position="49"/>
        <end position="507"/>
    </location>
</feature>
<evidence type="ECO:0000256" key="1">
    <source>
        <dbReference type="SAM" id="MobiDB-lite"/>
    </source>
</evidence>
<organism evidence="3 4">
    <name type="scientific">Microbacterium lushaniae</name>
    <dbReference type="NCBI Taxonomy" id="2614639"/>
    <lineage>
        <taxon>Bacteria</taxon>
        <taxon>Bacillati</taxon>
        <taxon>Actinomycetota</taxon>
        <taxon>Actinomycetes</taxon>
        <taxon>Micrococcales</taxon>
        <taxon>Microbacteriaceae</taxon>
        <taxon>Microbacterium</taxon>
    </lineage>
</organism>
<keyword evidence="3" id="KW-0378">Hydrolase</keyword>
<feature type="region of interest" description="Disordered" evidence="1">
    <location>
        <begin position="516"/>
        <end position="535"/>
    </location>
</feature>
<dbReference type="InterPro" id="IPR013108">
    <property type="entry name" value="Amidohydro_3"/>
</dbReference>
<dbReference type="PANTHER" id="PTHR11647">
    <property type="entry name" value="HYDRANTOINASE/DIHYDROPYRIMIDINASE FAMILY MEMBER"/>
    <property type="match status" value="1"/>
</dbReference>
<dbReference type="EMBL" id="CP044232">
    <property type="protein sequence ID" value="QEW03084.1"/>
    <property type="molecule type" value="Genomic_DNA"/>
</dbReference>
<keyword evidence="4" id="KW-1185">Reference proteome</keyword>
<gene>
    <name evidence="3" type="ORF">F6J85_08185</name>
</gene>
<feature type="compositionally biased region" description="Basic and acidic residues" evidence="1">
    <location>
        <begin position="524"/>
        <end position="535"/>
    </location>
</feature>
<dbReference type="PANTHER" id="PTHR11647:SF1">
    <property type="entry name" value="COLLAPSIN RESPONSE MEDIATOR PROTEIN"/>
    <property type="match status" value="1"/>
</dbReference>
<dbReference type="InterPro" id="IPR050378">
    <property type="entry name" value="Metallo-dep_Hydrolases_sf"/>
</dbReference>
<evidence type="ECO:0000259" key="2">
    <source>
        <dbReference type="Pfam" id="PF07969"/>
    </source>
</evidence>
<dbReference type="InterPro" id="IPR011059">
    <property type="entry name" value="Metal-dep_hydrolase_composite"/>
</dbReference>
<dbReference type="InterPro" id="IPR032466">
    <property type="entry name" value="Metal_Hydrolase"/>
</dbReference>
<reference evidence="4" key="1">
    <citation type="submission" date="2019-09" db="EMBL/GenBank/DDBJ databases">
        <title>Mumia zhuanghuii sp. nov. isolated from the intestinal contents of plateau pika (Ochotona curzoniae) in the Qinghai-Tibet plateau of China.</title>
        <authorList>
            <person name="Tian Z."/>
        </authorList>
    </citation>
    <scope>NUCLEOTIDE SEQUENCE [LARGE SCALE GENOMIC DNA]</scope>
    <source>
        <strain evidence="4">L-031</strain>
    </source>
</reference>
<dbReference type="Gene3D" id="3.20.20.140">
    <property type="entry name" value="Metal-dependent hydrolases"/>
    <property type="match status" value="2"/>
</dbReference>
<evidence type="ECO:0000313" key="3">
    <source>
        <dbReference type="EMBL" id="QEW03084.1"/>
    </source>
</evidence>
<protein>
    <submittedName>
        <fullName evidence="3">Amidohydrolase family protein</fullName>
    </submittedName>
</protein>
<evidence type="ECO:0000313" key="4">
    <source>
        <dbReference type="Proteomes" id="UP000325516"/>
    </source>
</evidence>
<name>A0A5J6L3E0_9MICO</name>
<dbReference type="KEGG" id="mlz:F6J85_08185"/>
<dbReference type="GO" id="GO:0016810">
    <property type="term" value="F:hydrolase activity, acting on carbon-nitrogen (but not peptide) bonds"/>
    <property type="evidence" value="ECO:0007669"/>
    <property type="project" value="InterPro"/>
</dbReference>
<proteinExistence type="predicted"/>
<dbReference type="SUPFAM" id="SSF51556">
    <property type="entry name" value="Metallo-dependent hydrolases"/>
    <property type="match status" value="1"/>
</dbReference>
<dbReference type="SUPFAM" id="SSF51338">
    <property type="entry name" value="Composite domain of metallo-dependent hydrolases"/>
    <property type="match status" value="1"/>
</dbReference>
<dbReference type="Proteomes" id="UP000325516">
    <property type="component" value="Chromosome"/>
</dbReference>